<keyword evidence="3" id="KW-0418">Kinase</keyword>
<evidence type="ECO:0000313" key="10">
    <source>
        <dbReference type="Proteomes" id="UP000037023"/>
    </source>
</evidence>
<evidence type="ECO:0000256" key="5">
    <source>
        <dbReference type="PROSITE-ProRule" id="PRU10141"/>
    </source>
</evidence>
<dbReference type="OrthoDB" id="9762169at2"/>
<dbReference type="Proteomes" id="UP000037023">
    <property type="component" value="Unassembled WGS sequence"/>
</dbReference>
<keyword evidence="2 5" id="KW-0547">Nucleotide-binding</keyword>
<dbReference type="InterPro" id="IPR000719">
    <property type="entry name" value="Prot_kinase_dom"/>
</dbReference>
<keyword evidence="7" id="KW-1133">Transmembrane helix</keyword>
<dbReference type="PROSITE" id="PS00107">
    <property type="entry name" value="PROTEIN_KINASE_ATP"/>
    <property type="match status" value="1"/>
</dbReference>
<dbReference type="PANTHER" id="PTHR43289:SF34">
    <property type="entry name" value="SERINE_THREONINE-PROTEIN KINASE YBDM-RELATED"/>
    <property type="match status" value="1"/>
</dbReference>
<dbReference type="InterPro" id="IPR011009">
    <property type="entry name" value="Kinase-like_dom_sf"/>
</dbReference>
<keyword evidence="7" id="KW-0472">Membrane</keyword>
<gene>
    <name evidence="9" type="ORF">ADK34_05465</name>
</gene>
<feature type="region of interest" description="Disordered" evidence="6">
    <location>
        <begin position="302"/>
        <end position="330"/>
    </location>
</feature>
<evidence type="ECO:0000256" key="3">
    <source>
        <dbReference type="ARBA" id="ARBA00022777"/>
    </source>
</evidence>
<dbReference type="GO" id="GO:0005524">
    <property type="term" value="F:ATP binding"/>
    <property type="evidence" value="ECO:0007669"/>
    <property type="project" value="UniProtKB-UniRule"/>
</dbReference>
<keyword evidence="7" id="KW-0812">Transmembrane</keyword>
<dbReference type="PROSITE" id="PS50011">
    <property type="entry name" value="PROTEIN_KINASE_DOM"/>
    <property type="match status" value="1"/>
</dbReference>
<reference evidence="9 10" key="1">
    <citation type="submission" date="2015-06" db="EMBL/GenBank/DDBJ databases">
        <authorList>
            <person name="Hoefler B.C."/>
            <person name="Straight P.D."/>
        </authorList>
    </citation>
    <scope>NUCLEOTIDE SEQUENCE [LARGE SCALE GENOMIC DNA]</scope>
    <source>
        <strain evidence="9 10">NRRL 3427</strain>
    </source>
</reference>
<accession>A0A0L8LBL1</accession>
<dbReference type="Gene3D" id="3.30.200.20">
    <property type="entry name" value="Phosphorylase Kinase, domain 1"/>
    <property type="match status" value="1"/>
</dbReference>
<dbReference type="PANTHER" id="PTHR43289">
    <property type="entry name" value="MITOGEN-ACTIVATED PROTEIN KINASE KINASE KINASE 20-RELATED"/>
    <property type="match status" value="1"/>
</dbReference>
<feature type="domain" description="Protein kinase" evidence="8">
    <location>
        <begin position="15"/>
        <end position="287"/>
    </location>
</feature>
<dbReference type="InterPro" id="IPR017441">
    <property type="entry name" value="Protein_kinase_ATP_BS"/>
</dbReference>
<protein>
    <recommendedName>
        <fullName evidence="8">Protein kinase domain-containing protein</fullName>
    </recommendedName>
</protein>
<evidence type="ECO:0000256" key="4">
    <source>
        <dbReference type="ARBA" id="ARBA00022840"/>
    </source>
</evidence>
<feature type="binding site" evidence="5">
    <location>
        <position position="43"/>
    </location>
    <ligand>
        <name>ATP</name>
        <dbReference type="ChEBI" id="CHEBI:30616"/>
    </ligand>
</feature>
<dbReference type="Pfam" id="PF00069">
    <property type="entry name" value="Pkinase"/>
    <property type="match status" value="1"/>
</dbReference>
<keyword evidence="4 5" id="KW-0067">ATP-binding</keyword>
<feature type="region of interest" description="Disordered" evidence="6">
    <location>
        <begin position="339"/>
        <end position="358"/>
    </location>
</feature>
<dbReference type="GO" id="GO:0004674">
    <property type="term" value="F:protein serine/threonine kinase activity"/>
    <property type="evidence" value="ECO:0007669"/>
    <property type="project" value="TreeGrafter"/>
</dbReference>
<dbReference type="AlphaFoldDB" id="A0A0L8LBL1"/>
<feature type="compositionally biased region" description="Low complexity" evidence="6">
    <location>
        <begin position="339"/>
        <end position="349"/>
    </location>
</feature>
<dbReference type="InterPro" id="IPR008271">
    <property type="entry name" value="Ser/Thr_kinase_AS"/>
</dbReference>
<name>A0A0L8LBL1_STRVR</name>
<keyword evidence="1" id="KW-0808">Transferase</keyword>
<evidence type="ECO:0000256" key="1">
    <source>
        <dbReference type="ARBA" id="ARBA00022679"/>
    </source>
</evidence>
<proteinExistence type="predicted"/>
<dbReference type="SMART" id="SM00220">
    <property type="entry name" value="S_TKc"/>
    <property type="match status" value="1"/>
</dbReference>
<dbReference type="Gene3D" id="1.10.510.10">
    <property type="entry name" value="Transferase(Phosphotransferase) domain 1"/>
    <property type="match status" value="1"/>
</dbReference>
<comment type="caution">
    <text evidence="9">The sequence shown here is derived from an EMBL/GenBank/DDBJ whole genome shotgun (WGS) entry which is preliminary data.</text>
</comment>
<dbReference type="RefSeq" id="WP_033211915.1">
    <property type="nucleotide sequence ID" value="NZ_LGUP01000031.1"/>
</dbReference>
<sequence length="538" mass="56930">MKPLDDSEVTRVGPYRLLAELGHGGMGRVLLGAAHDGRLAAVKLVHARFATDGDFRARFRREVAASRRVSGAYTAAVMDADADAELPWLASVFVIGPSLGSVVREAGPLPESAVRRLALGLATALVEIHRVGLIHRDLKPENVLLAEDGVRVIDFGIARAAQHPGGAEPTRLTQTGWVIGSPPFMSPEQAESRELTPASDVFSLGAILVLALTGESPFAGTSTFGTLSNVVHGVPDLGRVPAGLRGIVEECLAKDPAARPAPARLIELLGPVAPAARVWPPAVHAMVAEQRSRIGALLGEAPGREPTVVEPPSGTRLPAPPAPAPETVRDAVPAPVPASTVTAPARVPAPDAPTPRPRRLGRTLGLVAAGLLAVAGTGVGGYFLLRTDDDPYRTLPTCAESSFRLASYEWETERDFSVVRADGPETRCFWAEGPKDKRTRTAEIWWTLKLPTGTRGEATDRQRADFAQRSTGGRPVGLAFGDEAYWAETSAYEDCSLHVRDGNLVVRAAVSFGEGADPAKDCEPEATRIAETALASLR</sequence>
<dbReference type="PATRIC" id="fig|1938.6.peg.1205"/>
<dbReference type="EMBL" id="LGUP01000031">
    <property type="protein sequence ID" value="KOG35494.1"/>
    <property type="molecule type" value="Genomic_DNA"/>
</dbReference>
<dbReference type="PROSITE" id="PS00108">
    <property type="entry name" value="PROTEIN_KINASE_ST"/>
    <property type="match status" value="1"/>
</dbReference>
<evidence type="ECO:0000256" key="2">
    <source>
        <dbReference type="ARBA" id="ARBA00022741"/>
    </source>
</evidence>
<evidence type="ECO:0000313" key="9">
    <source>
        <dbReference type="EMBL" id="KOG35494.1"/>
    </source>
</evidence>
<feature type="transmembrane region" description="Helical" evidence="7">
    <location>
        <begin position="364"/>
        <end position="385"/>
    </location>
</feature>
<evidence type="ECO:0000256" key="7">
    <source>
        <dbReference type="SAM" id="Phobius"/>
    </source>
</evidence>
<dbReference type="SUPFAM" id="SSF56112">
    <property type="entry name" value="Protein kinase-like (PK-like)"/>
    <property type="match status" value="1"/>
</dbReference>
<dbReference type="CDD" id="cd14014">
    <property type="entry name" value="STKc_PknB_like"/>
    <property type="match status" value="1"/>
</dbReference>
<evidence type="ECO:0000256" key="6">
    <source>
        <dbReference type="SAM" id="MobiDB-lite"/>
    </source>
</evidence>
<organism evidence="9 10">
    <name type="scientific">Streptomyces viridochromogenes</name>
    <dbReference type="NCBI Taxonomy" id="1938"/>
    <lineage>
        <taxon>Bacteria</taxon>
        <taxon>Bacillati</taxon>
        <taxon>Actinomycetota</taxon>
        <taxon>Actinomycetes</taxon>
        <taxon>Kitasatosporales</taxon>
        <taxon>Streptomycetaceae</taxon>
        <taxon>Streptomyces</taxon>
    </lineage>
</organism>
<evidence type="ECO:0000259" key="8">
    <source>
        <dbReference type="PROSITE" id="PS50011"/>
    </source>
</evidence>